<feature type="region of interest" description="Disordered" evidence="1">
    <location>
        <begin position="73"/>
        <end position="114"/>
    </location>
</feature>
<feature type="region of interest" description="Disordered" evidence="1">
    <location>
        <begin position="34"/>
        <end position="60"/>
    </location>
</feature>
<proteinExistence type="predicted"/>
<dbReference type="EMBL" id="CAUOFW020005835">
    <property type="protein sequence ID" value="CAK9171720.1"/>
    <property type="molecule type" value="Genomic_DNA"/>
</dbReference>
<reference evidence="2 3" key="1">
    <citation type="submission" date="2024-02" db="EMBL/GenBank/DDBJ databases">
        <authorList>
            <person name="Vignale AGUSTIN F."/>
            <person name="Sosa J E."/>
            <person name="Modenutti C."/>
        </authorList>
    </citation>
    <scope>NUCLEOTIDE SEQUENCE [LARGE SCALE GENOMIC DNA]</scope>
</reference>
<dbReference type="Proteomes" id="UP001642360">
    <property type="component" value="Unassembled WGS sequence"/>
</dbReference>
<accession>A0ABC8TQF6</accession>
<comment type="caution">
    <text evidence="2">The sequence shown here is derived from an EMBL/GenBank/DDBJ whole genome shotgun (WGS) entry which is preliminary data.</text>
</comment>
<name>A0ABC8TQF6_9AQUA</name>
<organism evidence="2 3">
    <name type="scientific">Ilex paraguariensis</name>
    <name type="common">yerba mate</name>
    <dbReference type="NCBI Taxonomy" id="185542"/>
    <lineage>
        <taxon>Eukaryota</taxon>
        <taxon>Viridiplantae</taxon>
        <taxon>Streptophyta</taxon>
        <taxon>Embryophyta</taxon>
        <taxon>Tracheophyta</taxon>
        <taxon>Spermatophyta</taxon>
        <taxon>Magnoliopsida</taxon>
        <taxon>eudicotyledons</taxon>
        <taxon>Gunneridae</taxon>
        <taxon>Pentapetalae</taxon>
        <taxon>asterids</taxon>
        <taxon>campanulids</taxon>
        <taxon>Aquifoliales</taxon>
        <taxon>Aquifoliaceae</taxon>
        <taxon>Ilex</taxon>
    </lineage>
</organism>
<feature type="non-terminal residue" evidence="2">
    <location>
        <position position="114"/>
    </location>
</feature>
<evidence type="ECO:0000313" key="2">
    <source>
        <dbReference type="EMBL" id="CAK9171720.1"/>
    </source>
</evidence>
<gene>
    <name evidence="2" type="ORF">ILEXP_LOCUS41318</name>
</gene>
<keyword evidence="3" id="KW-1185">Reference proteome</keyword>
<feature type="compositionally biased region" description="Basic and acidic residues" evidence="1">
    <location>
        <begin position="51"/>
        <end position="60"/>
    </location>
</feature>
<protein>
    <submittedName>
        <fullName evidence="2">Uncharacterized protein</fullName>
    </submittedName>
</protein>
<evidence type="ECO:0000313" key="3">
    <source>
        <dbReference type="Proteomes" id="UP001642360"/>
    </source>
</evidence>
<sequence>MVVAGDGLGEKEKATANKVIITIYIESLTIRSNQRSDSIRRIKPNPLSSKPKNERARGYDRRAQLLAYAQELRHANSRQSEGSMKGSKPKHKNGDPQGFSYHLGECFIGGNGDG</sequence>
<evidence type="ECO:0000256" key="1">
    <source>
        <dbReference type="SAM" id="MobiDB-lite"/>
    </source>
</evidence>
<dbReference type="AlphaFoldDB" id="A0ABC8TQF6"/>